<dbReference type="PANTHER" id="PTHR47466">
    <property type="match status" value="1"/>
</dbReference>
<protein>
    <recommendedName>
        <fullName evidence="10">Peptidase M43 pregnancy-associated plasma-A domain-containing protein</fullName>
    </recommendedName>
</protein>
<dbReference type="InterPro" id="IPR024079">
    <property type="entry name" value="MetalloPept_cat_dom_sf"/>
</dbReference>
<keyword evidence="12" id="KW-1185">Reference proteome</keyword>
<keyword evidence="6" id="KW-0862">Zinc</keyword>
<keyword evidence="2" id="KW-0645">Protease</keyword>
<reference evidence="11" key="1">
    <citation type="journal article" date="2020" name="Stud. Mycol.">
        <title>101 Dothideomycetes genomes: a test case for predicting lifestyles and emergence of pathogens.</title>
        <authorList>
            <person name="Haridas S."/>
            <person name="Albert R."/>
            <person name="Binder M."/>
            <person name="Bloem J."/>
            <person name="Labutti K."/>
            <person name="Salamov A."/>
            <person name="Andreopoulos B."/>
            <person name="Baker S."/>
            <person name="Barry K."/>
            <person name="Bills G."/>
            <person name="Bluhm B."/>
            <person name="Cannon C."/>
            <person name="Castanera R."/>
            <person name="Culley D."/>
            <person name="Daum C."/>
            <person name="Ezra D."/>
            <person name="Gonzalez J."/>
            <person name="Henrissat B."/>
            <person name="Kuo A."/>
            <person name="Liang C."/>
            <person name="Lipzen A."/>
            <person name="Lutzoni F."/>
            <person name="Magnuson J."/>
            <person name="Mondo S."/>
            <person name="Nolan M."/>
            <person name="Ohm R."/>
            <person name="Pangilinan J."/>
            <person name="Park H.-J."/>
            <person name="Ramirez L."/>
            <person name="Alfaro M."/>
            <person name="Sun H."/>
            <person name="Tritt A."/>
            <person name="Yoshinaga Y."/>
            <person name="Zwiers L.-H."/>
            <person name="Turgeon B."/>
            <person name="Goodwin S."/>
            <person name="Spatafora J."/>
            <person name="Crous P."/>
            <person name="Grigoriev I."/>
        </authorList>
    </citation>
    <scope>NUCLEOTIDE SEQUENCE</scope>
    <source>
        <strain evidence="11">CBS 269.34</strain>
    </source>
</reference>
<keyword evidence="4 9" id="KW-0732">Signal</keyword>
<keyword evidence="7" id="KW-0482">Metalloprotease</keyword>
<dbReference type="Pfam" id="PF05572">
    <property type="entry name" value="Peptidase_M43"/>
    <property type="match status" value="1"/>
</dbReference>
<dbReference type="SUPFAM" id="SSF55486">
    <property type="entry name" value="Metalloproteases ('zincins'), catalytic domain"/>
    <property type="match status" value="1"/>
</dbReference>
<evidence type="ECO:0000256" key="6">
    <source>
        <dbReference type="ARBA" id="ARBA00022833"/>
    </source>
</evidence>
<evidence type="ECO:0000256" key="2">
    <source>
        <dbReference type="ARBA" id="ARBA00022670"/>
    </source>
</evidence>
<accession>A0A6A6QR23</accession>
<dbReference type="GO" id="GO:0046872">
    <property type="term" value="F:metal ion binding"/>
    <property type="evidence" value="ECO:0007669"/>
    <property type="project" value="UniProtKB-KW"/>
</dbReference>
<dbReference type="AlphaFoldDB" id="A0A6A6QR23"/>
<gene>
    <name evidence="11" type="ORF">BU16DRAFT_540094</name>
</gene>
<evidence type="ECO:0000313" key="11">
    <source>
        <dbReference type="EMBL" id="KAF2494851.1"/>
    </source>
</evidence>
<organism evidence="11 12">
    <name type="scientific">Lophium mytilinum</name>
    <dbReference type="NCBI Taxonomy" id="390894"/>
    <lineage>
        <taxon>Eukaryota</taxon>
        <taxon>Fungi</taxon>
        <taxon>Dikarya</taxon>
        <taxon>Ascomycota</taxon>
        <taxon>Pezizomycotina</taxon>
        <taxon>Dothideomycetes</taxon>
        <taxon>Pleosporomycetidae</taxon>
        <taxon>Mytilinidiales</taxon>
        <taxon>Mytilinidiaceae</taxon>
        <taxon>Lophium</taxon>
    </lineage>
</organism>
<keyword evidence="5" id="KW-0378">Hydrolase</keyword>
<evidence type="ECO:0000259" key="10">
    <source>
        <dbReference type="Pfam" id="PF05572"/>
    </source>
</evidence>
<evidence type="ECO:0000256" key="4">
    <source>
        <dbReference type="ARBA" id="ARBA00022729"/>
    </source>
</evidence>
<dbReference type="GO" id="GO:0006508">
    <property type="term" value="P:proteolysis"/>
    <property type="evidence" value="ECO:0007669"/>
    <property type="project" value="UniProtKB-KW"/>
</dbReference>
<dbReference type="GO" id="GO:0008237">
    <property type="term" value="F:metallopeptidase activity"/>
    <property type="evidence" value="ECO:0007669"/>
    <property type="project" value="UniProtKB-KW"/>
</dbReference>
<feature type="chain" id="PRO_5025332006" description="Peptidase M43 pregnancy-associated plasma-A domain-containing protein" evidence="9">
    <location>
        <begin position="20"/>
        <end position="281"/>
    </location>
</feature>
<dbReference type="Proteomes" id="UP000799750">
    <property type="component" value="Unassembled WGS sequence"/>
</dbReference>
<evidence type="ECO:0000256" key="8">
    <source>
        <dbReference type="ARBA" id="ARBA00023157"/>
    </source>
</evidence>
<dbReference type="PANTHER" id="PTHR47466:SF1">
    <property type="entry name" value="METALLOPROTEASE MEP1 (AFU_ORTHOLOGUE AFUA_1G07730)-RELATED"/>
    <property type="match status" value="1"/>
</dbReference>
<sequence length="281" mass="31380">MKFSSTLLALASTATFVHGFCDNEDYDHDILNISKAEMHGDRARARRAFAPIEVDLYYHLIVKENPMPPQFTWDGLWKQIDYMKAAYKPYGITFNTKPVDIIVNAAWADDINYKVPADFKKVHKGGYNAVNIYAGQGYTSGVCSFPAGMEADKLVPLTQDDVTFDGCHVTLGAATNPISGTPSHEVGHWFGLFHPFQGGCTEPNDYCDDTPQQAKASYSHETVTGNKNTCPAVNTCPNNPGNDNVFNFMDYTDCSHEFTAQQGWRMNTVFDKYRRNRQVAA</sequence>
<proteinExistence type="inferred from homology"/>
<dbReference type="EMBL" id="MU004190">
    <property type="protein sequence ID" value="KAF2494851.1"/>
    <property type="molecule type" value="Genomic_DNA"/>
</dbReference>
<evidence type="ECO:0000256" key="5">
    <source>
        <dbReference type="ARBA" id="ARBA00022801"/>
    </source>
</evidence>
<dbReference type="Gene3D" id="3.40.390.10">
    <property type="entry name" value="Collagenase (Catalytic Domain)"/>
    <property type="match status" value="1"/>
</dbReference>
<keyword evidence="3" id="KW-0479">Metal-binding</keyword>
<comment type="similarity">
    <text evidence="1">Belongs to the peptidase M43B family.</text>
</comment>
<evidence type="ECO:0000313" key="12">
    <source>
        <dbReference type="Proteomes" id="UP000799750"/>
    </source>
</evidence>
<name>A0A6A6QR23_9PEZI</name>
<evidence type="ECO:0000256" key="1">
    <source>
        <dbReference type="ARBA" id="ARBA00008721"/>
    </source>
</evidence>
<dbReference type="OrthoDB" id="536211at2759"/>
<evidence type="ECO:0000256" key="9">
    <source>
        <dbReference type="SAM" id="SignalP"/>
    </source>
</evidence>
<keyword evidence="8" id="KW-1015">Disulfide bond</keyword>
<feature type="signal peptide" evidence="9">
    <location>
        <begin position="1"/>
        <end position="19"/>
    </location>
</feature>
<dbReference type="InterPro" id="IPR008754">
    <property type="entry name" value="Peptidase_M43"/>
</dbReference>
<feature type="domain" description="Peptidase M43 pregnancy-associated plasma-A" evidence="10">
    <location>
        <begin position="134"/>
        <end position="270"/>
    </location>
</feature>
<evidence type="ECO:0000256" key="7">
    <source>
        <dbReference type="ARBA" id="ARBA00023049"/>
    </source>
</evidence>
<evidence type="ECO:0000256" key="3">
    <source>
        <dbReference type="ARBA" id="ARBA00022723"/>
    </source>
</evidence>